<evidence type="ECO:0000256" key="3">
    <source>
        <dbReference type="ARBA" id="ARBA00023004"/>
    </source>
</evidence>
<dbReference type="KEGG" id="gog:C1280_19085"/>
<reference evidence="6 7" key="1">
    <citation type="submission" date="2018-01" db="EMBL/GenBank/DDBJ databases">
        <title>G. obscuriglobus.</title>
        <authorList>
            <person name="Franke J."/>
            <person name="Blomberg W."/>
            <person name="Selmecki A."/>
        </authorList>
    </citation>
    <scope>NUCLEOTIDE SEQUENCE [LARGE SCALE GENOMIC DNA]</scope>
    <source>
        <strain evidence="6 7">DSM 5831</strain>
    </source>
</reference>
<evidence type="ECO:0000256" key="1">
    <source>
        <dbReference type="ARBA" id="ARBA00022617"/>
    </source>
</evidence>
<dbReference type="GO" id="GO:0009055">
    <property type="term" value="F:electron transfer activity"/>
    <property type="evidence" value="ECO:0007669"/>
    <property type="project" value="InterPro"/>
</dbReference>
<evidence type="ECO:0000256" key="2">
    <source>
        <dbReference type="ARBA" id="ARBA00022723"/>
    </source>
</evidence>
<accession>A0A2Z3HCB8</accession>
<dbReference type="RefSeq" id="WP_010037791.1">
    <property type="nucleotide sequence ID" value="NZ_CP025958.1"/>
</dbReference>
<organism evidence="6 7">
    <name type="scientific">Gemmata obscuriglobus</name>
    <dbReference type="NCBI Taxonomy" id="114"/>
    <lineage>
        <taxon>Bacteria</taxon>
        <taxon>Pseudomonadati</taxon>
        <taxon>Planctomycetota</taxon>
        <taxon>Planctomycetia</taxon>
        <taxon>Gemmatales</taxon>
        <taxon>Gemmataceae</taxon>
        <taxon>Gemmata</taxon>
    </lineage>
</organism>
<keyword evidence="7" id="KW-1185">Reference proteome</keyword>
<dbReference type="InterPro" id="IPR013427">
    <property type="entry name" value="Haem-bd_dom_put"/>
</dbReference>
<evidence type="ECO:0000313" key="7">
    <source>
        <dbReference type="Proteomes" id="UP000245802"/>
    </source>
</evidence>
<dbReference type="PANTHER" id="PTHR33546:SF1">
    <property type="entry name" value="LARGE, MULTIFUNCTIONAL SECRETED PROTEIN"/>
    <property type="match status" value="1"/>
</dbReference>
<name>A0A2Z3HCB8_9BACT</name>
<evidence type="ECO:0000256" key="4">
    <source>
        <dbReference type="PROSITE-ProRule" id="PRU00433"/>
    </source>
</evidence>
<dbReference type="AlphaFoldDB" id="A0A2Z3HCB8"/>
<evidence type="ECO:0000259" key="5">
    <source>
        <dbReference type="PROSITE" id="PS51007"/>
    </source>
</evidence>
<dbReference type="SUPFAM" id="SSF50952">
    <property type="entry name" value="Soluble quinoprotein glucose dehydrogenase"/>
    <property type="match status" value="1"/>
</dbReference>
<dbReference type="InterPro" id="IPR055557">
    <property type="entry name" value="DUF7133"/>
</dbReference>
<proteinExistence type="predicted"/>
<keyword evidence="2 4" id="KW-0479">Metal-binding</keyword>
<dbReference type="PANTHER" id="PTHR33546">
    <property type="entry name" value="LARGE, MULTIFUNCTIONAL SECRETED PROTEIN-RELATED"/>
    <property type="match status" value="1"/>
</dbReference>
<feature type="domain" description="Cytochrome c" evidence="5">
    <location>
        <begin position="864"/>
        <end position="996"/>
    </location>
</feature>
<dbReference type="InterPro" id="IPR011042">
    <property type="entry name" value="6-blade_b-propeller_TolB-like"/>
</dbReference>
<dbReference type="Proteomes" id="UP000245802">
    <property type="component" value="Chromosome"/>
</dbReference>
<sequence>MVPALLFLAANAAAPPAPVNDLRLPPGFSAKLYADNPLAPDTYTMTVDDAGRVLIASRGYVRALVDSDNDGVADRAVDLIDGLKEGPMGLLAEGDSLFVVSDGGLKRYRGYNGKDKLPAPELLLALKTGGEHDAHALRRSPDGWLYLLCGNNAGVKKGTATDVRSPIGEPIAGAVLRLSPDFKTVEIVADGFRNPYSFDFNPDGEPFTFDSDNERCSGLPWYEGCRFLHIVPGGNYGWRSPQLSQTWRKPPHFPDVVKPIADLGRGSPTGVACYRHTQFPEKYRGGFFLADWTFGRIHFVPLTAAGSTYEGKPEVFAEATGTSGFAPTALAIHPKTGELFVSIGGRGTRGGVYRITFDRGGAEPEPKPLPIARRAIEYTKDRADLWLRDAEPSPRRPAPSPDELRRRREALELLLRHRDKLAWGEELIDAVKPNLASRDPLIRAAAARAAVALTVPVGDVPDGKPPTPAQLAVALVVAPRDQNWALKVASGVLNNPRAEPADLLAALRIVHLTHGDLTAKDATGTVWEGYTFREPVPKERAALLGVAIVKQALREPALPRVVLLELTRVLTALGPLDRRSLRGAAPEISDSTPQADDFHYLVALARADSRAVWATADEIATILLRLQRKITAQGVTLDRHWPLRFDELLRQLETQYPDLPRAVLEHKDFGQPEHAALVGPLKLPPKTAALKFLERAKDNPKYAWTPRAVALLAELPRVEAGATLENLWDRGGFEEAVLRVATRQPDPCDVPKFLVGLKSLDAEIVRGSASALAKSLDAEPSLVAAAAVRALRRFPDPKTDLRTRDTLVTLLQKYSKQKFGPDEKAWTAWFVKTYPDEAKALDAGDGFDAAAWGKRLARVDWTTGDAARGRTAFTKATCAACHDGGGAVGPSLIGVTKRFGRDDLLTAILQPSKDIPPRYRAVRITTTDEKSFIGVPVYEATDGIILQTGADTTARIAGADIASKKPVELSLMPAGLLDKLADTEIADLLAYLGTLK</sequence>
<dbReference type="Gene3D" id="2.120.10.30">
    <property type="entry name" value="TolB, C-terminal domain"/>
    <property type="match status" value="1"/>
</dbReference>
<dbReference type="GO" id="GO:0020037">
    <property type="term" value="F:heme binding"/>
    <property type="evidence" value="ECO:0007669"/>
    <property type="project" value="InterPro"/>
</dbReference>
<dbReference type="Gene3D" id="1.10.760.10">
    <property type="entry name" value="Cytochrome c-like domain"/>
    <property type="match status" value="1"/>
</dbReference>
<gene>
    <name evidence="6" type="ORF">C1280_19085</name>
</gene>
<dbReference type="SUPFAM" id="SSF46626">
    <property type="entry name" value="Cytochrome c"/>
    <property type="match status" value="1"/>
</dbReference>
<keyword evidence="3 4" id="KW-0408">Iron</keyword>
<dbReference type="PROSITE" id="PS51007">
    <property type="entry name" value="CYTC"/>
    <property type="match status" value="1"/>
</dbReference>
<dbReference type="InterPro" id="IPR009056">
    <property type="entry name" value="Cyt_c-like_dom"/>
</dbReference>
<dbReference type="GO" id="GO:0046872">
    <property type="term" value="F:metal ion binding"/>
    <property type="evidence" value="ECO:0007669"/>
    <property type="project" value="UniProtKB-KW"/>
</dbReference>
<dbReference type="Pfam" id="PF23500">
    <property type="entry name" value="DUF7133"/>
    <property type="match status" value="1"/>
</dbReference>
<dbReference type="InterPro" id="IPR036909">
    <property type="entry name" value="Cyt_c-like_dom_sf"/>
</dbReference>
<protein>
    <recommendedName>
        <fullName evidence="5">Cytochrome c domain-containing protein</fullName>
    </recommendedName>
</protein>
<dbReference type="InterPro" id="IPR011041">
    <property type="entry name" value="Quinoprot_gluc/sorb_DH_b-prop"/>
</dbReference>
<evidence type="ECO:0000313" key="6">
    <source>
        <dbReference type="EMBL" id="AWM38880.1"/>
    </source>
</evidence>
<dbReference type="OrthoDB" id="223239at2"/>
<dbReference type="EMBL" id="CP025958">
    <property type="protein sequence ID" value="AWM38880.1"/>
    <property type="molecule type" value="Genomic_DNA"/>
</dbReference>
<dbReference type="NCBIfam" id="TIGR02603">
    <property type="entry name" value="CxxCH_TIGR02603"/>
    <property type="match status" value="1"/>
</dbReference>
<keyword evidence="1 4" id="KW-0349">Heme</keyword>